<dbReference type="EMBL" id="SNYF01000009">
    <property type="protein sequence ID" value="TDQ14657.1"/>
    <property type="molecule type" value="Genomic_DNA"/>
</dbReference>
<evidence type="ECO:0000313" key="1">
    <source>
        <dbReference type="EMBL" id="TDQ14657.1"/>
    </source>
</evidence>
<proteinExistence type="predicted"/>
<protein>
    <submittedName>
        <fullName evidence="1">Uncharacterized protein</fullName>
    </submittedName>
</protein>
<keyword evidence="2" id="KW-1185">Reference proteome</keyword>
<organism evidence="1 2">
    <name type="scientific">Algoriphagus boseongensis</name>
    <dbReference type="NCBI Taxonomy" id="1442587"/>
    <lineage>
        <taxon>Bacteria</taxon>
        <taxon>Pseudomonadati</taxon>
        <taxon>Bacteroidota</taxon>
        <taxon>Cytophagia</taxon>
        <taxon>Cytophagales</taxon>
        <taxon>Cyclobacteriaceae</taxon>
        <taxon>Algoriphagus</taxon>
    </lineage>
</organism>
<evidence type="ECO:0000313" key="2">
    <source>
        <dbReference type="Proteomes" id="UP000294535"/>
    </source>
</evidence>
<comment type="caution">
    <text evidence="1">The sequence shown here is derived from an EMBL/GenBank/DDBJ whole genome shotgun (WGS) entry which is preliminary data.</text>
</comment>
<name>A0A4R6T460_9BACT</name>
<gene>
    <name evidence="1" type="ORF">DFQ04_3247</name>
</gene>
<sequence>MELKKYMSYKTISKPVFLQDYQYAFLYVFSEGTGLLIYKKQNNKWVHYFTSTLMLI</sequence>
<reference evidence="1 2" key="1">
    <citation type="submission" date="2019-03" db="EMBL/GenBank/DDBJ databases">
        <title>Genomic Encyclopedia of Type Strains, Phase III (KMG-III): the genomes of soil and plant-associated and newly described type strains.</title>
        <authorList>
            <person name="Whitman W."/>
        </authorList>
    </citation>
    <scope>NUCLEOTIDE SEQUENCE [LARGE SCALE GENOMIC DNA]</scope>
    <source>
        <strain evidence="1 2">CECT 8446</strain>
    </source>
</reference>
<accession>A0A4R6T460</accession>
<dbReference type="AlphaFoldDB" id="A0A4R6T460"/>
<dbReference type="Proteomes" id="UP000294535">
    <property type="component" value="Unassembled WGS sequence"/>
</dbReference>